<dbReference type="Ensembl" id="ENSFTIT00000026166.1">
    <property type="protein sequence ID" value="ENSFTIP00000025109.1"/>
    <property type="gene ID" value="ENSFTIG00000015993.1"/>
</dbReference>
<dbReference type="GO" id="GO:0044782">
    <property type="term" value="P:cilium organization"/>
    <property type="evidence" value="ECO:0007669"/>
    <property type="project" value="TreeGrafter"/>
</dbReference>
<dbReference type="AlphaFoldDB" id="A0A8C4VEV9"/>
<keyword evidence="2" id="KW-1185">Reference proteome</keyword>
<dbReference type="PANTHER" id="PTHR24110">
    <property type="entry name" value="CENTROSOMAL PROTEIN OF 78 KDA"/>
    <property type="match status" value="1"/>
</dbReference>
<dbReference type="GO" id="GO:0005813">
    <property type="term" value="C:centrosome"/>
    <property type="evidence" value="ECO:0007669"/>
    <property type="project" value="TreeGrafter"/>
</dbReference>
<reference evidence="1" key="2">
    <citation type="submission" date="2025-09" db="UniProtKB">
        <authorList>
            <consortium name="Ensembl"/>
        </authorList>
    </citation>
    <scope>IDENTIFICATION</scope>
</reference>
<dbReference type="PANTHER" id="PTHR24110:SF3">
    <property type="entry name" value="CENTROSOMAL PROTEIN OF 78 KDA"/>
    <property type="match status" value="1"/>
</dbReference>
<protein>
    <submittedName>
        <fullName evidence="1">Centrosomal protein 78</fullName>
    </submittedName>
</protein>
<proteinExistence type="predicted"/>
<dbReference type="GO" id="GO:0036064">
    <property type="term" value="C:ciliary basal body"/>
    <property type="evidence" value="ECO:0007669"/>
    <property type="project" value="TreeGrafter"/>
</dbReference>
<sequence>PPAPPWPISAPRPEARLAARWECPAPRAPVRRLRRQRTPTHLQRRGAGRGGAERRGLAVGRGHFECESRRWGRGSLARYVAAGGPAAVGIPGKPAQRRAEAGGSCNGLRPPAGREEVRVCRRGRRRASAADRGLRGRGREEGGDICHIKGMIESVKIRRRCMQDFYSHYEHLCALQGSVPLKAVKANLTQGALDLTVDRIKGADWAPLLNAVRHNKTLTSIGIRSYHQQGLEESGFGHSFISGECLFSLLSNWRQRIRNNLSECKEFSYYQICKLHRM</sequence>
<accession>A0A8C4VEV9</accession>
<dbReference type="Proteomes" id="UP000694562">
    <property type="component" value="Unplaced"/>
</dbReference>
<name>A0A8C4VEV9_FALTI</name>
<evidence type="ECO:0000313" key="2">
    <source>
        <dbReference type="Proteomes" id="UP000694562"/>
    </source>
</evidence>
<evidence type="ECO:0000313" key="1">
    <source>
        <dbReference type="Ensembl" id="ENSFTIP00000025109.1"/>
    </source>
</evidence>
<organism evidence="1 2">
    <name type="scientific">Falco tinnunculus</name>
    <name type="common">Common kestrel</name>
    <dbReference type="NCBI Taxonomy" id="100819"/>
    <lineage>
        <taxon>Eukaryota</taxon>
        <taxon>Metazoa</taxon>
        <taxon>Chordata</taxon>
        <taxon>Craniata</taxon>
        <taxon>Vertebrata</taxon>
        <taxon>Euteleostomi</taxon>
        <taxon>Archelosauria</taxon>
        <taxon>Archosauria</taxon>
        <taxon>Dinosauria</taxon>
        <taxon>Saurischia</taxon>
        <taxon>Theropoda</taxon>
        <taxon>Coelurosauria</taxon>
        <taxon>Aves</taxon>
        <taxon>Neognathae</taxon>
        <taxon>Neoaves</taxon>
        <taxon>Telluraves</taxon>
        <taxon>Australaves</taxon>
        <taxon>Falconiformes</taxon>
        <taxon>Falconidae</taxon>
        <taxon>Falco</taxon>
    </lineage>
</organism>
<reference evidence="1" key="1">
    <citation type="submission" date="2025-08" db="UniProtKB">
        <authorList>
            <consortium name="Ensembl"/>
        </authorList>
    </citation>
    <scope>IDENTIFICATION</scope>
</reference>